<comment type="similarity">
    <text evidence="2">Belongs to the bacterial solute-binding protein 5 family.</text>
</comment>
<gene>
    <name evidence="7" type="ORF">PYS61_04320</name>
</gene>
<keyword evidence="4 5" id="KW-0732">Signal</keyword>
<protein>
    <submittedName>
        <fullName evidence="7">ABC transporter substrate-binding protein</fullName>
    </submittedName>
</protein>
<dbReference type="RefSeq" id="WP_315571212.1">
    <property type="nucleotide sequence ID" value="NZ_CP118868.1"/>
</dbReference>
<dbReference type="SUPFAM" id="SSF53850">
    <property type="entry name" value="Periplasmic binding protein-like II"/>
    <property type="match status" value="1"/>
</dbReference>
<accession>A0ABY8C8I9</accession>
<dbReference type="Proteomes" id="UP001220478">
    <property type="component" value="Chromosome"/>
</dbReference>
<evidence type="ECO:0000256" key="2">
    <source>
        <dbReference type="ARBA" id="ARBA00005695"/>
    </source>
</evidence>
<evidence type="ECO:0000313" key="7">
    <source>
        <dbReference type="EMBL" id="WEG35165.1"/>
    </source>
</evidence>
<keyword evidence="3" id="KW-0813">Transport</keyword>
<dbReference type="PANTHER" id="PTHR30290:SF10">
    <property type="entry name" value="PERIPLASMIC OLIGOPEPTIDE-BINDING PROTEIN-RELATED"/>
    <property type="match status" value="1"/>
</dbReference>
<evidence type="ECO:0000313" key="8">
    <source>
        <dbReference type="Proteomes" id="UP001220478"/>
    </source>
</evidence>
<dbReference type="InterPro" id="IPR000914">
    <property type="entry name" value="SBP_5_dom"/>
</dbReference>
<organism evidence="7 8">
    <name type="scientific">Amygdalobacter indicium</name>
    <dbReference type="NCBI Taxonomy" id="3029272"/>
    <lineage>
        <taxon>Bacteria</taxon>
        <taxon>Bacillati</taxon>
        <taxon>Bacillota</taxon>
        <taxon>Clostridia</taxon>
        <taxon>Eubacteriales</taxon>
        <taxon>Oscillospiraceae</taxon>
        <taxon>Amygdalobacter</taxon>
    </lineage>
</organism>
<dbReference type="Gene3D" id="3.40.190.10">
    <property type="entry name" value="Periplasmic binding protein-like II"/>
    <property type="match status" value="1"/>
</dbReference>
<dbReference type="EMBL" id="CP118868">
    <property type="protein sequence ID" value="WEG35165.1"/>
    <property type="molecule type" value="Genomic_DNA"/>
</dbReference>
<reference evidence="7 8" key="1">
    <citation type="submission" date="2023-02" db="EMBL/GenBank/DDBJ databases">
        <title>Novel Oscillospiraceae bacterial genomes.</title>
        <authorList>
            <person name="Srinivasan S."/>
            <person name="Austin M.N."/>
            <person name="Fiedler T.L."/>
            <person name="Strenk S.M."/>
            <person name="Agnew K.J."/>
            <person name="Nagana Gowda G.A."/>
            <person name="Raftery D."/>
            <person name="Beamer M.A."/>
            <person name="Achilles S.L."/>
            <person name="Wiesenfeld H.C."/>
            <person name="Fredricks D.N."/>
            <person name="Hillier S.L."/>
        </authorList>
    </citation>
    <scope>NUCLEOTIDE SEQUENCE [LARGE SCALE GENOMIC DNA]</scope>
    <source>
        <strain evidence="7 8">CHIC02 1186E3-8</strain>
    </source>
</reference>
<feature type="chain" id="PRO_5047273739" evidence="5">
    <location>
        <begin position="21"/>
        <end position="655"/>
    </location>
</feature>
<dbReference type="Gene3D" id="3.90.76.10">
    <property type="entry name" value="Dipeptide-binding Protein, Domain 1"/>
    <property type="match status" value="1"/>
</dbReference>
<name>A0ABY8C8I9_9FIRM</name>
<proteinExistence type="inferred from homology"/>
<keyword evidence="8" id="KW-1185">Reference proteome</keyword>
<comment type="subcellular location">
    <subcellularLocation>
        <location evidence="1">Cell membrane</location>
        <topology evidence="1">Lipid-anchor</topology>
    </subcellularLocation>
</comment>
<feature type="signal peptide" evidence="5">
    <location>
        <begin position="1"/>
        <end position="20"/>
    </location>
</feature>
<evidence type="ECO:0000259" key="6">
    <source>
        <dbReference type="Pfam" id="PF00496"/>
    </source>
</evidence>
<dbReference type="InterPro" id="IPR023765">
    <property type="entry name" value="SBP_5_CS"/>
</dbReference>
<dbReference type="PROSITE" id="PS01040">
    <property type="entry name" value="SBP_BACTERIAL_5"/>
    <property type="match status" value="1"/>
</dbReference>
<evidence type="ECO:0000256" key="3">
    <source>
        <dbReference type="ARBA" id="ARBA00022448"/>
    </source>
</evidence>
<evidence type="ECO:0000256" key="4">
    <source>
        <dbReference type="ARBA" id="ARBA00022729"/>
    </source>
</evidence>
<dbReference type="Gene3D" id="3.10.105.10">
    <property type="entry name" value="Dipeptide-binding Protein, Domain 3"/>
    <property type="match status" value="1"/>
</dbReference>
<dbReference type="PANTHER" id="PTHR30290">
    <property type="entry name" value="PERIPLASMIC BINDING COMPONENT OF ABC TRANSPORTER"/>
    <property type="match status" value="1"/>
</dbReference>
<evidence type="ECO:0000256" key="5">
    <source>
        <dbReference type="SAM" id="SignalP"/>
    </source>
</evidence>
<sequence length="655" mass="73572">MKKRLIASLVVAALALTACSTGKSGTNGGNSNFKTDSLTVSEDFDLQKLDYTVTDKNSDHEFVSNLVDTLLENDRLGNLIPSLATEWKANDDKTVWTFKLRDGVKWYTNTGEEYPKALTSEDFVTGLRHGADFKSNMSWLLEGLIKGYKEYCASKKTDEDWAKVGIKTPDEKTVVYELTHTVPYFETMVTYGVFSPVKKEFLESKGEGCKLGAPDPKKCDFGKATPDSILYNGCFLLSKYQAKSEAELVQNANYWDKKNVHLKSVKYIYSDGSDMYAGIKNFEAGTTASASLVAAWKDYDVYLEKYKKYAYLSMPNASAFGVVFNMNRKSFKQTKYANDETLRKNTREAVLNENFRKALRSAFDAVAWLGSNAPEVVAKAQIRNINNFPDAGTTKDGTYFELVEKAFTELNGKRVNLKDGQYPWLNKEEAMKYIEKAKAEGVKFPVHLDLPVAETRKDLVNKANSIAQSVKENTDGNILVEPVLMDRETLTNVAFQLADPAKADYDISTFSGWGPDYADPKSFCDIFNAVDGTYLKNMGLQPGDKDKEIKDKIGMSEYTKMVQAADKITTDMDARYKAYAKCDAFLLQKAFFLPNSQQTRGLAISRIKPFTRYYAPYGKNTNCWKGLELQNKMVTAEEFAKAQDAWEKARAASKK</sequence>
<feature type="domain" description="Solute-binding protein family 5" evidence="6">
    <location>
        <begin position="79"/>
        <end position="529"/>
    </location>
</feature>
<dbReference type="Pfam" id="PF00496">
    <property type="entry name" value="SBP_bac_5"/>
    <property type="match status" value="1"/>
</dbReference>
<evidence type="ECO:0000256" key="1">
    <source>
        <dbReference type="ARBA" id="ARBA00004193"/>
    </source>
</evidence>
<dbReference type="InterPro" id="IPR039424">
    <property type="entry name" value="SBP_5"/>
</dbReference>